<comment type="caution">
    <text evidence="1">The sequence shown here is derived from an EMBL/GenBank/DDBJ whole genome shotgun (WGS) entry which is preliminary data.</text>
</comment>
<gene>
    <name evidence="1" type="ORF">KD144_07730</name>
</gene>
<proteinExistence type="predicted"/>
<organism evidence="1">
    <name type="scientific">Niallia circulans</name>
    <name type="common">Bacillus circulans</name>
    <dbReference type="NCBI Taxonomy" id="1397"/>
    <lineage>
        <taxon>Bacteria</taxon>
        <taxon>Bacillati</taxon>
        <taxon>Bacillota</taxon>
        <taxon>Bacilli</taxon>
        <taxon>Bacillales</taxon>
        <taxon>Bacillaceae</taxon>
        <taxon>Niallia</taxon>
    </lineage>
</organism>
<accession>A0A941GB28</accession>
<protein>
    <submittedName>
        <fullName evidence="1">Uncharacterized protein</fullName>
    </submittedName>
</protein>
<dbReference type="EMBL" id="JAGTPX010000006">
    <property type="protein sequence ID" value="MBR8669431.1"/>
    <property type="molecule type" value="Genomic_DNA"/>
</dbReference>
<name>A0A941GB28_NIACI</name>
<sequence>MDFLETCTSQELEIIEWEFNDLMDDFSDKNGEGEFTDFLEELGERESESLLESVREFKNNKKKNLWNNKTYLLLFSKGQIVLCG</sequence>
<evidence type="ECO:0000313" key="1">
    <source>
        <dbReference type="EMBL" id="MBR8669431.1"/>
    </source>
</evidence>
<reference evidence="1" key="1">
    <citation type="submission" date="2021-04" db="EMBL/GenBank/DDBJ databases">
        <title>Genomic analysis of electroactive and textile dye degrading Bacillus circulans strain: DC10 isolated from constructed wetland-microbial fuel cells treating textile dye wastewaters.</title>
        <authorList>
            <person name="Patel D.U."/>
            <person name="Desai C.R."/>
        </authorList>
    </citation>
    <scope>NUCLEOTIDE SEQUENCE</scope>
    <source>
        <strain evidence="1">DC10</strain>
    </source>
</reference>
<dbReference type="AlphaFoldDB" id="A0A941GB28"/>
<dbReference type="RefSeq" id="WP_193224654.1">
    <property type="nucleotide sequence ID" value="NZ_JAGTPX020000007.1"/>
</dbReference>